<dbReference type="EMBL" id="VSRR010050817">
    <property type="protein sequence ID" value="MPC79321.1"/>
    <property type="molecule type" value="Genomic_DNA"/>
</dbReference>
<organism evidence="1 2">
    <name type="scientific">Portunus trituberculatus</name>
    <name type="common">Swimming crab</name>
    <name type="synonym">Neptunus trituberculatus</name>
    <dbReference type="NCBI Taxonomy" id="210409"/>
    <lineage>
        <taxon>Eukaryota</taxon>
        <taxon>Metazoa</taxon>
        <taxon>Ecdysozoa</taxon>
        <taxon>Arthropoda</taxon>
        <taxon>Crustacea</taxon>
        <taxon>Multicrustacea</taxon>
        <taxon>Malacostraca</taxon>
        <taxon>Eumalacostraca</taxon>
        <taxon>Eucarida</taxon>
        <taxon>Decapoda</taxon>
        <taxon>Pleocyemata</taxon>
        <taxon>Brachyura</taxon>
        <taxon>Eubrachyura</taxon>
        <taxon>Portunoidea</taxon>
        <taxon>Portunidae</taxon>
        <taxon>Portuninae</taxon>
        <taxon>Portunus</taxon>
    </lineage>
</organism>
<dbReference type="Proteomes" id="UP000324222">
    <property type="component" value="Unassembled WGS sequence"/>
</dbReference>
<protein>
    <submittedName>
        <fullName evidence="1">Uncharacterized protein</fullName>
    </submittedName>
</protein>
<sequence length="59" mass="6604">MAVLIRHRQAPRTSPCRRFGTLTPEFFSVVDPHKDSNGIVMVGQVLTSVSLLMMQAYVN</sequence>
<name>A0A5B7I1T6_PORTR</name>
<evidence type="ECO:0000313" key="2">
    <source>
        <dbReference type="Proteomes" id="UP000324222"/>
    </source>
</evidence>
<dbReference type="AlphaFoldDB" id="A0A5B7I1T6"/>
<accession>A0A5B7I1T6</accession>
<keyword evidence="2" id="KW-1185">Reference proteome</keyword>
<comment type="caution">
    <text evidence="1">The sequence shown here is derived from an EMBL/GenBank/DDBJ whole genome shotgun (WGS) entry which is preliminary data.</text>
</comment>
<evidence type="ECO:0000313" key="1">
    <source>
        <dbReference type="EMBL" id="MPC79321.1"/>
    </source>
</evidence>
<gene>
    <name evidence="1" type="ORF">E2C01_073843</name>
</gene>
<reference evidence="1 2" key="1">
    <citation type="submission" date="2019-05" db="EMBL/GenBank/DDBJ databases">
        <title>Another draft genome of Portunus trituberculatus and its Hox gene families provides insights of decapod evolution.</title>
        <authorList>
            <person name="Jeong J.-H."/>
            <person name="Song I."/>
            <person name="Kim S."/>
            <person name="Choi T."/>
            <person name="Kim D."/>
            <person name="Ryu S."/>
            <person name="Kim W."/>
        </authorList>
    </citation>
    <scope>NUCLEOTIDE SEQUENCE [LARGE SCALE GENOMIC DNA]</scope>
    <source>
        <tissue evidence="1">Muscle</tissue>
    </source>
</reference>
<proteinExistence type="predicted"/>